<gene>
    <name evidence="1" type="ordered locus">TK2176</name>
</gene>
<name>Q5JHI1_THEKO</name>
<keyword evidence="2" id="KW-1185">Reference proteome</keyword>
<dbReference type="KEGG" id="tko:TK2176"/>
<protein>
    <submittedName>
        <fullName evidence="1">Uncharacterized protein</fullName>
    </submittedName>
</protein>
<dbReference type="eggNOG" id="arCOG10066">
    <property type="taxonomic scope" value="Archaea"/>
</dbReference>
<dbReference type="STRING" id="69014.TK2176"/>
<dbReference type="Proteomes" id="UP000000536">
    <property type="component" value="Chromosome"/>
</dbReference>
<reference evidence="1 2" key="1">
    <citation type="journal article" date="2005" name="Genome Res.">
        <title>Complete genome sequence of the hyperthermophilic archaeon Thermococcus kodakaraensis KOD1 and comparison with Pyrococcus genomes.</title>
        <authorList>
            <person name="Fukui T."/>
            <person name="Atomi H."/>
            <person name="Kanai T."/>
            <person name="Matsumi R."/>
            <person name="Fujiwara S."/>
            <person name="Imanaka T."/>
        </authorList>
    </citation>
    <scope>NUCLEOTIDE SEQUENCE [LARGE SCALE GENOMIC DNA]</scope>
    <source>
        <strain evidence="2">ATCC BAA-918 / JCM 12380 / KOD1</strain>
    </source>
</reference>
<evidence type="ECO:0000313" key="2">
    <source>
        <dbReference type="Proteomes" id="UP000000536"/>
    </source>
</evidence>
<dbReference type="RefSeq" id="WP_011251126.1">
    <property type="nucleotide sequence ID" value="NC_006624.1"/>
</dbReference>
<accession>Q5JHI1</accession>
<dbReference type="GeneID" id="78448716"/>
<dbReference type="PATRIC" id="fig|69014.16.peg.2131"/>
<dbReference type="EnsemblBacteria" id="BAD86365">
    <property type="protein sequence ID" value="BAD86365"/>
    <property type="gene ID" value="TK2176"/>
</dbReference>
<proteinExistence type="predicted"/>
<evidence type="ECO:0000313" key="1">
    <source>
        <dbReference type="EMBL" id="BAD86365.1"/>
    </source>
</evidence>
<dbReference type="EMBL" id="AP006878">
    <property type="protein sequence ID" value="BAD86365.1"/>
    <property type="molecule type" value="Genomic_DNA"/>
</dbReference>
<dbReference type="HOGENOM" id="CLU_835816_0_0_2"/>
<sequence length="324" mass="38292">MKGKLLALAFLIFLFLFGYFYLPSESMSNLYHRIPAQVRENSQLVAAYYYSQTGFDGFREYQFALYDPENKTISIYTFKTYKFLKIWPRMKKSKITCKTPFNYSTLSTNPEKLKDFKNCNNCRQLLYRDRVYRNGEIESIYPSMQDIVNNQEKNNSKYIELAVIKSSELSIGSLELSSGDTIRYSDPFEYADLLYLPGMMEDPMKGIILEILPIDNQSARRKVIYPGGVIFTDNIKFKVLTNETWTLREVPWEQVFEKIEPERFKQTIKGSLRFTISIFKYDGKLEVFSDWINTENNFHAYWRIYPSNSIQKIYFDRILGYHCG</sequence>
<organism evidence="1 2">
    <name type="scientific">Thermococcus kodakarensis (strain ATCC BAA-918 / JCM 12380 / KOD1)</name>
    <name type="common">Pyrococcus kodakaraensis (strain KOD1)</name>
    <dbReference type="NCBI Taxonomy" id="69014"/>
    <lineage>
        <taxon>Archaea</taxon>
        <taxon>Methanobacteriati</taxon>
        <taxon>Methanobacteriota</taxon>
        <taxon>Thermococci</taxon>
        <taxon>Thermococcales</taxon>
        <taxon>Thermococcaceae</taxon>
        <taxon>Thermococcus</taxon>
    </lineage>
</organism>
<dbReference type="AlphaFoldDB" id="Q5JHI1"/>
<dbReference type="InParanoid" id="Q5JHI1"/>